<organism evidence="2 3">
    <name type="scientific">Lwoffella lincolnii</name>
    <dbReference type="NCBI Taxonomy" id="90241"/>
    <lineage>
        <taxon>Bacteria</taxon>
        <taxon>Pseudomonadati</taxon>
        <taxon>Pseudomonadota</taxon>
        <taxon>Gammaproteobacteria</taxon>
        <taxon>Moraxellales</taxon>
        <taxon>Moraxellaceae</taxon>
        <taxon>Lwoffella</taxon>
    </lineage>
</organism>
<accession>A0A1T0CJB9</accession>
<dbReference type="InterPro" id="IPR021027">
    <property type="entry name" value="Transposase_put_HTH"/>
</dbReference>
<dbReference type="RefSeq" id="WP_158077841.1">
    <property type="nucleotide sequence ID" value="NZ_MUYT01000003.1"/>
</dbReference>
<dbReference type="OrthoDB" id="7069044at2"/>
<keyword evidence="3" id="KW-1185">Reference proteome</keyword>
<dbReference type="Proteomes" id="UP000191094">
    <property type="component" value="Unassembled WGS sequence"/>
</dbReference>
<comment type="caution">
    <text evidence="2">The sequence shown here is derived from an EMBL/GenBank/DDBJ whole genome shotgun (WGS) entry which is preliminary data.</text>
</comment>
<proteinExistence type="predicted"/>
<dbReference type="STRING" id="90241.B0682_02180"/>
<dbReference type="EMBL" id="MUYT01000003">
    <property type="protein sequence ID" value="OOS22448.1"/>
    <property type="molecule type" value="Genomic_DNA"/>
</dbReference>
<feature type="domain" description="Transposase putative helix-turn-helix" evidence="1">
    <location>
        <begin position="1"/>
        <end position="36"/>
    </location>
</feature>
<dbReference type="AlphaFoldDB" id="A0A1T0CJB9"/>
<name>A0A1T0CJB9_9GAMM</name>
<gene>
    <name evidence="2" type="ORF">B0682_02180</name>
</gene>
<protein>
    <recommendedName>
        <fullName evidence="1">Transposase putative helix-turn-helix domain-containing protein</fullName>
    </recommendedName>
</protein>
<feature type="non-terminal residue" evidence="2">
    <location>
        <position position="36"/>
    </location>
</feature>
<evidence type="ECO:0000313" key="3">
    <source>
        <dbReference type="Proteomes" id="UP000191094"/>
    </source>
</evidence>
<evidence type="ECO:0000259" key="1">
    <source>
        <dbReference type="Pfam" id="PF12323"/>
    </source>
</evidence>
<reference evidence="2 3" key="1">
    <citation type="submission" date="2017-02" db="EMBL/GenBank/DDBJ databases">
        <title>Draft genome sequence of Moraxella lincolnii CCUG 9405T type strain.</title>
        <authorList>
            <person name="Salva-Serra F."/>
            <person name="Engstrom-Jakobsson H."/>
            <person name="Thorell K."/>
            <person name="Jaen-Luchoro D."/>
            <person name="Gonzales-Siles L."/>
            <person name="Karlsson R."/>
            <person name="Yazdan S."/>
            <person name="Boulund F."/>
            <person name="Johnning A."/>
            <person name="Engstrand L."/>
            <person name="Kristiansson E."/>
            <person name="Moore E."/>
        </authorList>
    </citation>
    <scope>NUCLEOTIDE SEQUENCE [LARGE SCALE GENOMIC DNA]</scope>
    <source>
        <strain evidence="2 3">CCUG 9405</strain>
    </source>
</reference>
<evidence type="ECO:0000313" key="2">
    <source>
        <dbReference type="EMBL" id="OOS22448.1"/>
    </source>
</evidence>
<dbReference type="Pfam" id="PF12323">
    <property type="entry name" value="HTH_OrfB_IS605"/>
    <property type="match status" value="1"/>
</dbReference>
<sequence length="36" mass="4041">MTCIRGHIIELKPNNAQATHLKKACGVARFAYNWAL</sequence>